<dbReference type="InterPro" id="IPR036864">
    <property type="entry name" value="Zn2-C6_fun-type_DNA-bd_sf"/>
</dbReference>
<reference evidence="4 5" key="1">
    <citation type="submission" date="2013-12" db="EMBL/GenBank/DDBJ databases">
        <authorList>
            <person name="Cubeta M."/>
            <person name="Pakala S."/>
            <person name="Fedorova N."/>
            <person name="Thomas E."/>
            <person name="Dean R."/>
            <person name="Jabaji S."/>
            <person name="Neate S."/>
            <person name="Toda T."/>
            <person name="Tavantzis S."/>
            <person name="Vilgalys R."/>
            <person name="Bharathan N."/>
            <person name="Pakala S."/>
            <person name="Losada L.S."/>
            <person name="Zafar N."/>
            <person name="Nierman W."/>
        </authorList>
    </citation>
    <scope>NUCLEOTIDE SEQUENCE [LARGE SCALE GENOMIC DNA]</scope>
    <source>
        <strain evidence="4 5">123E</strain>
    </source>
</reference>
<proteinExistence type="predicted"/>
<dbReference type="PROSITE" id="PS50048">
    <property type="entry name" value="ZN2_CY6_FUNGAL_2"/>
    <property type="match status" value="1"/>
</dbReference>
<evidence type="ECO:0000256" key="1">
    <source>
        <dbReference type="ARBA" id="ARBA00023242"/>
    </source>
</evidence>
<evidence type="ECO:0000313" key="5">
    <source>
        <dbReference type="Proteomes" id="UP000027456"/>
    </source>
</evidence>
<evidence type="ECO:0000259" key="3">
    <source>
        <dbReference type="PROSITE" id="PS50048"/>
    </source>
</evidence>
<keyword evidence="5" id="KW-1185">Reference proteome</keyword>
<keyword evidence="1" id="KW-0539">Nucleus</keyword>
<name>A0A074S8Y4_9AGAM</name>
<dbReference type="AlphaFoldDB" id="A0A074S8Y4"/>
<dbReference type="Pfam" id="PF00172">
    <property type="entry name" value="Zn_clus"/>
    <property type="match status" value="1"/>
</dbReference>
<dbReference type="CDD" id="cd00067">
    <property type="entry name" value="GAL4"/>
    <property type="match status" value="1"/>
</dbReference>
<dbReference type="HOGENOM" id="CLU_030589_0_0_1"/>
<dbReference type="PROSITE" id="PS00463">
    <property type="entry name" value="ZN2_CY6_FUNGAL_1"/>
    <property type="match status" value="1"/>
</dbReference>
<accession>A0A074S8Y4</accession>
<feature type="region of interest" description="Disordered" evidence="2">
    <location>
        <begin position="154"/>
        <end position="175"/>
    </location>
</feature>
<dbReference type="SMART" id="SM00066">
    <property type="entry name" value="GAL4"/>
    <property type="match status" value="1"/>
</dbReference>
<feature type="domain" description="Zn(2)-C6 fungal-type" evidence="3">
    <location>
        <begin position="14"/>
        <end position="42"/>
    </location>
</feature>
<dbReference type="GO" id="GO:0008270">
    <property type="term" value="F:zinc ion binding"/>
    <property type="evidence" value="ECO:0007669"/>
    <property type="project" value="InterPro"/>
</dbReference>
<evidence type="ECO:0000256" key="2">
    <source>
        <dbReference type="SAM" id="MobiDB-lite"/>
    </source>
</evidence>
<organism evidence="4 5">
    <name type="scientific">Rhizoctonia solani 123E</name>
    <dbReference type="NCBI Taxonomy" id="1423351"/>
    <lineage>
        <taxon>Eukaryota</taxon>
        <taxon>Fungi</taxon>
        <taxon>Dikarya</taxon>
        <taxon>Basidiomycota</taxon>
        <taxon>Agaricomycotina</taxon>
        <taxon>Agaricomycetes</taxon>
        <taxon>Cantharellales</taxon>
        <taxon>Ceratobasidiaceae</taxon>
        <taxon>Rhizoctonia</taxon>
    </lineage>
</organism>
<dbReference type="InterPro" id="IPR001138">
    <property type="entry name" value="Zn2Cys6_DnaBD"/>
</dbReference>
<dbReference type="OrthoDB" id="4491390at2759"/>
<dbReference type="PANTHER" id="PTHR37534">
    <property type="entry name" value="TRANSCRIPTIONAL ACTIVATOR PROTEIN UGA3"/>
    <property type="match status" value="1"/>
</dbReference>
<dbReference type="EMBL" id="AZST01000064">
    <property type="protein sequence ID" value="KEP53353.1"/>
    <property type="molecule type" value="Genomic_DNA"/>
</dbReference>
<sequence>MSCAKLKPGPSPTSCLTCRQRHQRCDLARPRCGRCAKGGYECLGYSDSRQDPHVPISSQPQPDPTAILVSAERPELADLGTSGFDSKQLLNFETEDQQYFDRTCANPDLTSSIFGSAIVYGMVGSAPLGGSSYADVHVPDDNIHMWSRNQSQSATYEPSLARRDSNATKPSDNVSAAEHGDVDFNINIQALFTSIPASVDATHILRDGYLTNIIGEYQAWRVRYWFATPPPSVRDAFMGLKGSKAIIRAVYLGATLFQAVNKNSGGTGALKCIGWIDELERRFDRDFYNSSTLSDAGDYLLAELELAFIKSSMISSTSGYVVLQKALPRFLHLLAVDPNLYSEHRDGNLVVSFPRTFSTPQYELKRFVMLDTIATLVLGVPPLIEYGYDGECDPVSHGLECIHGVPVVLVETICQVNSWRAGSRVAPLDDWKTLEKRVMNWQTQPPIGEGGEGAVENIARFAIQESWRQVVLIYIYMGMCGASSHDARVQASIRQIIQLGEVVANLPIGAHMFVHCVVVSRFRSTV</sequence>
<dbReference type="SUPFAM" id="SSF57701">
    <property type="entry name" value="Zn2/Cys6 DNA-binding domain"/>
    <property type="match status" value="1"/>
</dbReference>
<comment type="caution">
    <text evidence="4">The sequence shown here is derived from an EMBL/GenBank/DDBJ whole genome shotgun (WGS) entry which is preliminary data.</text>
</comment>
<protein>
    <submittedName>
        <fullName evidence="4">Putative fungal Zn(2)-cys(6) binuclear cluster domain protein</fullName>
    </submittedName>
</protein>
<dbReference type="STRING" id="1423351.A0A074S8Y4"/>
<dbReference type="PANTHER" id="PTHR37534:SF46">
    <property type="entry name" value="ZN(II)2CYS6 TRANSCRIPTION FACTOR (EUROFUNG)"/>
    <property type="match status" value="1"/>
</dbReference>
<dbReference type="Proteomes" id="UP000027456">
    <property type="component" value="Unassembled WGS sequence"/>
</dbReference>
<dbReference type="GO" id="GO:0000981">
    <property type="term" value="F:DNA-binding transcription factor activity, RNA polymerase II-specific"/>
    <property type="evidence" value="ECO:0007669"/>
    <property type="project" value="InterPro"/>
</dbReference>
<evidence type="ECO:0000313" key="4">
    <source>
        <dbReference type="EMBL" id="KEP53353.1"/>
    </source>
</evidence>
<gene>
    <name evidence="4" type="ORF">V565_032080</name>
</gene>
<dbReference type="Gene3D" id="4.10.240.10">
    <property type="entry name" value="Zn(2)-C6 fungal-type DNA-binding domain"/>
    <property type="match status" value="1"/>
</dbReference>